<proteinExistence type="inferred from homology"/>
<evidence type="ECO:0000256" key="3">
    <source>
        <dbReference type="ARBA" id="ARBA00022801"/>
    </source>
</evidence>
<dbReference type="Pfam" id="PF00082">
    <property type="entry name" value="Peptidase_S8"/>
    <property type="match status" value="1"/>
</dbReference>
<feature type="active site" description="Charge relay system" evidence="5">
    <location>
        <position position="303"/>
    </location>
</feature>
<dbReference type="PANTHER" id="PTHR43806">
    <property type="entry name" value="PEPTIDASE S8"/>
    <property type="match status" value="1"/>
</dbReference>
<dbReference type="PROSITE" id="PS00138">
    <property type="entry name" value="SUBTILASE_SER"/>
    <property type="match status" value="1"/>
</dbReference>
<dbReference type="InterPro" id="IPR000209">
    <property type="entry name" value="Peptidase_S8/S53_dom"/>
</dbReference>
<reference evidence="8" key="1">
    <citation type="submission" date="2021-04" db="EMBL/GenBank/DDBJ databases">
        <title>Phycicoccus avicenniae sp. nov., a novel endophytic actinomycetes isolated from branch of Avicennia mariana.</title>
        <authorList>
            <person name="Tuo L."/>
        </authorList>
    </citation>
    <scope>NUCLEOTIDE SEQUENCE</scope>
    <source>
        <strain evidence="8">BSK3Z-2</strain>
    </source>
</reference>
<organism evidence="8 9">
    <name type="scientific">Phycicoccus avicenniae</name>
    <dbReference type="NCBI Taxonomy" id="2828860"/>
    <lineage>
        <taxon>Bacteria</taxon>
        <taxon>Bacillati</taxon>
        <taxon>Actinomycetota</taxon>
        <taxon>Actinomycetes</taxon>
        <taxon>Micrococcales</taxon>
        <taxon>Intrasporangiaceae</taxon>
        <taxon>Phycicoccus</taxon>
    </lineage>
</organism>
<sequence length="544" mass="56008">MDGQTAGSPPDGPRDGRPDRGGPVPPGPNPPVFGVPATAMRRFGATVLDPSTAERSGEDRPRPRPVAYVPDRLFVPGLPGGSFEDSRSLLERIGREMGFSVRVVDGGFGAVAEQLEVFDRLDAVAHTPVDLVPDTTAARPAIDAWTVIARARAEAGEDAVRGWSLNHVLMSAGGYWGGVGGYWGGVGGYWGGVGGYWGGVGGYWGGVGGYWGGVNAPGTAVGRGPLVLALDAPAPTATHHPCVAVLDTGLGAHPWFDGSPLVTPDPTVAGQPVGLEFPPDEDPENTGVTIDRLNGMLDPMAGHGTFVSGVVRQHSPDAHLVAVPVMYGDGAADERDVLEALKRLAAWHLAERGAKRRGVEVVNLSLGYYHEDVDPDVTSAAVLSLLHALAADGVAVVAAAGNGATTEEFWPAALSRHTADGAVPVTSVGALDHCGTDVATFSNTGPWVTDYRRGMAVVSTMPTTLDGSVNAAVHSRPPHDPARDSGDPERYACGFGVWSGTSFAAPAAAGLVAAALADVDLPHEGPERAKVVAEVVAKALGGRP</sequence>
<evidence type="ECO:0000313" key="8">
    <source>
        <dbReference type="EMBL" id="MBR7744930.1"/>
    </source>
</evidence>
<evidence type="ECO:0000256" key="2">
    <source>
        <dbReference type="ARBA" id="ARBA00022670"/>
    </source>
</evidence>
<keyword evidence="4 5" id="KW-0720">Serine protease</keyword>
<evidence type="ECO:0000259" key="7">
    <source>
        <dbReference type="Pfam" id="PF00082"/>
    </source>
</evidence>
<dbReference type="Proteomes" id="UP000677016">
    <property type="component" value="Unassembled WGS sequence"/>
</dbReference>
<dbReference type="GO" id="GO:0006508">
    <property type="term" value="P:proteolysis"/>
    <property type="evidence" value="ECO:0007669"/>
    <property type="project" value="UniProtKB-KW"/>
</dbReference>
<dbReference type="GO" id="GO:0005615">
    <property type="term" value="C:extracellular space"/>
    <property type="evidence" value="ECO:0007669"/>
    <property type="project" value="TreeGrafter"/>
</dbReference>
<evidence type="ECO:0000256" key="1">
    <source>
        <dbReference type="ARBA" id="ARBA00011073"/>
    </source>
</evidence>
<keyword evidence="2 5" id="KW-0645">Protease</keyword>
<evidence type="ECO:0000256" key="6">
    <source>
        <dbReference type="SAM" id="MobiDB-lite"/>
    </source>
</evidence>
<comment type="similarity">
    <text evidence="1 5">Belongs to the peptidase S8 family.</text>
</comment>
<gene>
    <name evidence="8" type="ORF">KC207_16680</name>
</gene>
<dbReference type="PROSITE" id="PS51892">
    <property type="entry name" value="SUBTILASE"/>
    <property type="match status" value="1"/>
</dbReference>
<feature type="region of interest" description="Disordered" evidence="6">
    <location>
        <begin position="1"/>
        <end position="67"/>
    </location>
</feature>
<evidence type="ECO:0000256" key="4">
    <source>
        <dbReference type="ARBA" id="ARBA00022825"/>
    </source>
</evidence>
<dbReference type="Gene3D" id="3.40.50.200">
    <property type="entry name" value="Peptidase S8/S53 domain"/>
    <property type="match status" value="1"/>
</dbReference>
<feature type="domain" description="Peptidase S8/S53" evidence="7">
    <location>
        <begin position="241"/>
        <end position="517"/>
    </location>
</feature>
<dbReference type="EMBL" id="JAGSNF010000026">
    <property type="protein sequence ID" value="MBR7744930.1"/>
    <property type="molecule type" value="Genomic_DNA"/>
</dbReference>
<feature type="active site" description="Charge relay system" evidence="5">
    <location>
        <position position="502"/>
    </location>
</feature>
<evidence type="ECO:0000256" key="5">
    <source>
        <dbReference type="PROSITE-ProRule" id="PRU01240"/>
    </source>
</evidence>
<dbReference type="AlphaFoldDB" id="A0A941DCH9"/>
<dbReference type="InterPro" id="IPR015500">
    <property type="entry name" value="Peptidase_S8_subtilisin-rel"/>
</dbReference>
<feature type="compositionally biased region" description="Pro residues" evidence="6">
    <location>
        <begin position="23"/>
        <end position="33"/>
    </location>
</feature>
<dbReference type="InterPro" id="IPR036852">
    <property type="entry name" value="Peptidase_S8/S53_dom_sf"/>
</dbReference>
<dbReference type="SUPFAM" id="SSF52743">
    <property type="entry name" value="Subtilisin-like"/>
    <property type="match status" value="1"/>
</dbReference>
<dbReference type="InterPro" id="IPR023828">
    <property type="entry name" value="Peptidase_S8_Ser-AS"/>
</dbReference>
<name>A0A941DCH9_9MICO</name>
<accession>A0A941DCH9</accession>
<evidence type="ECO:0000313" key="9">
    <source>
        <dbReference type="Proteomes" id="UP000677016"/>
    </source>
</evidence>
<keyword evidence="3 5" id="KW-0378">Hydrolase</keyword>
<dbReference type="GO" id="GO:0004252">
    <property type="term" value="F:serine-type endopeptidase activity"/>
    <property type="evidence" value="ECO:0007669"/>
    <property type="project" value="UniProtKB-UniRule"/>
</dbReference>
<feature type="active site" description="Charge relay system" evidence="5">
    <location>
        <position position="247"/>
    </location>
</feature>
<keyword evidence="9" id="KW-1185">Reference proteome</keyword>
<comment type="caution">
    <text evidence="8">The sequence shown here is derived from an EMBL/GenBank/DDBJ whole genome shotgun (WGS) entry which is preliminary data.</text>
</comment>
<protein>
    <submittedName>
        <fullName evidence="8">S8 family serine peptidase</fullName>
    </submittedName>
</protein>
<dbReference type="InterPro" id="IPR050131">
    <property type="entry name" value="Peptidase_S8_subtilisin-like"/>
</dbReference>
<dbReference type="PRINTS" id="PR00723">
    <property type="entry name" value="SUBTILISIN"/>
</dbReference>
<dbReference type="PANTHER" id="PTHR43806:SF11">
    <property type="entry name" value="CEREVISIN-RELATED"/>
    <property type="match status" value="1"/>
</dbReference>
<dbReference type="RefSeq" id="WP_211604457.1">
    <property type="nucleotide sequence ID" value="NZ_JAGSNF010000026.1"/>
</dbReference>